<dbReference type="InterPro" id="IPR027417">
    <property type="entry name" value="P-loop_NTPase"/>
</dbReference>
<accession>A0AAE1Z9U7</accession>
<dbReference type="PRINTS" id="PR00449">
    <property type="entry name" value="RASTRNSFRMNG"/>
</dbReference>
<organism evidence="3 4">
    <name type="scientific">Schistosoma mekongi</name>
    <name type="common">Parasitic worm</name>
    <dbReference type="NCBI Taxonomy" id="38744"/>
    <lineage>
        <taxon>Eukaryota</taxon>
        <taxon>Metazoa</taxon>
        <taxon>Spiralia</taxon>
        <taxon>Lophotrochozoa</taxon>
        <taxon>Platyhelminthes</taxon>
        <taxon>Trematoda</taxon>
        <taxon>Digenea</taxon>
        <taxon>Strigeidida</taxon>
        <taxon>Schistosomatoidea</taxon>
        <taxon>Schistosomatidae</taxon>
        <taxon>Schistosoma</taxon>
    </lineage>
</organism>
<dbReference type="GO" id="GO:0003924">
    <property type="term" value="F:GTPase activity"/>
    <property type="evidence" value="ECO:0007669"/>
    <property type="project" value="InterPro"/>
</dbReference>
<keyword evidence="1" id="KW-0175">Coiled coil</keyword>
<dbReference type="PROSITE" id="PS51419">
    <property type="entry name" value="RAB"/>
    <property type="match status" value="1"/>
</dbReference>
<keyword evidence="4" id="KW-1185">Reference proteome</keyword>
<evidence type="ECO:0000313" key="3">
    <source>
        <dbReference type="EMBL" id="KAK4470210.1"/>
    </source>
</evidence>
<dbReference type="Gene3D" id="3.40.50.300">
    <property type="entry name" value="P-loop containing nucleotide triphosphate hydrolases"/>
    <property type="match status" value="1"/>
</dbReference>
<evidence type="ECO:0000256" key="1">
    <source>
        <dbReference type="SAM" id="Coils"/>
    </source>
</evidence>
<dbReference type="InterPro" id="IPR050209">
    <property type="entry name" value="Rab_GTPases_membrane_traffic"/>
</dbReference>
<evidence type="ECO:0000313" key="4">
    <source>
        <dbReference type="Proteomes" id="UP001292079"/>
    </source>
</evidence>
<comment type="caution">
    <text evidence="3">The sequence shown here is derived from an EMBL/GenBank/DDBJ whole genome shotgun (WGS) entry which is preliminary data.</text>
</comment>
<name>A0AAE1Z9U7_SCHME</name>
<gene>
    <name evidence="3" type="ORF">MN116_005786</name>
</gene>
<reference evidence="3" key="2">
    <citation type="journal article" date="2023" name="Infect Dis Poverty">
        <title>Chromosome-scale genome of the human blood fluke Schistosoma mekongi and its implications for public health.</title>
        <authorList>
            <person name="Zhou M."/>
            <person name="Xu L."/>
            <person name="Xu D."/>
            <person name="Chen W."/>
            <person name="Khan J."/>
            <person name="Hu Y."/>
            <person name="Huang H."/>
            <person name="Wei H."/>
            <person name="Zhang Y."/>
            <person name="Chusongsang P."/>
            <person name="Tanasarnprasert K."/>
            <person name="Hu X."/>
            <person name="Limpanont Y."/>
            <person name="Lv Z."/>
        </authorList>
    </citation>
    <scope>NUCLEOTIDE SEQUENCE</scope>
    <source>
        <strain evidence="3">LV_2022a</strain>
    </source>
</reference>
<dbReference type="Proteomes" id="UP001292079">
    <property type="component" value="Unassembled WGS sequence"/>
</dbReference>
<evidence type="ECO:0000256" key="2">
    <source>
        <dbReference type="SAM" id="MobiDB-lite"/>
    </source>
</evidence>
<feature type="coiled-coil region" evidence="1">
    <location>
        <begin position="72"/>
        <end position="185"/>
    </location>
</feature>
<dbReference type="InterPro" id="IPR001806">
    <property type="entry name" value="Small_GTPase"/>
</dbReference>
<dbReference type="GO" id="GO:0005525">
    <property type="term" value="F:GTP binding"/>
    <property type="evidence" value="ECO:0007669"/>
    <property type="project" value="InterPro"/>
</dbReference>
<dbReference type="PANTHER" id="PTHR47979">
    <property type="entry name" value="DRAB11-RELATED"/>
    <property type="match status" value="1"/>
</dbReference>
<dbReference type="SMART" id="SM00175">
    <property type="entry name" value="RAB"/>
    <property type="match status" value="1"/>
</dbReference>
<dbReference type="SMART" id="SM00173">
    <property type="entry name" value="RAS"/>
    <property type="match status" value="1"/>
</dbReference>
<sequence>MGENLVNQTPNQMDTSRKGSTCITEISKRISRARKASEITDSTILCKEKSRTTSLPLNDLLTGSSEQFNKTLENLYNEIEMKLCQEEELMNQRLERKCEEMKNNANQLIEEKEEQTESLKEKLKQISILTDELQKETEDDKCTVEKARTQCQNILDEIEEYEQLIDESKENVKELQTAKNIENKKKGKEDVTTCHKIQEEYETTDNTLDYERIWSPEAFHVTENEDNKNSLTKSYFNKLPVKVENSNGEDDEGIYSKNDEDNLDDHSKRSYELKDSKSLIFKVLLIGSFGVGKQSLLNRLSHNSNQPFDIDRSETDFTFSSCDIKIVIYQRRLDDVNYLIQFMKPPTLDFLNHVDFIGHKTCRTFYEKSDGIILIFDIWSKETFYELERYNQLLKENQIKSTLRKPIYMVLGNKTDLTDQTQSNVTLCKVAEQRIVDFVSNLNATFFEISAKSGENVQEAIDAFLRNLKLSNEKVNYSKEIKENAKMGCCSCCFL</sequence>
<dbReference type="AlphaFoldDB" id="A0AAE1Z9U7"/>
<dbReference type="EMBL" id="JALJAT010000004">
    <property type="protein sequence ID" value="KAK4470210.1"/>
    <property type="molecule type" value="Genomic_DNA"/>
</dbReference>
<reference evidence="3" key="1">
    <citation type="submission" date="2022-04" db="EMBL/GenBank/DDBJ databases">
        <authorList>
            <person name="Xu L."/>
            <person name="Lv Z."/>
        </authorList>
    </citation>
    <scope>NUCLEOTIDE SEQUENCE</scope>
    <source>
        <strain evidence="3">LV_2022a</strain>
    </source>
</reference>
<proteinExistence type="predicted"/>
<feature type="region of interest" description="Disordered" evidence="2">
    <location>
        <begin position="1"/>
        <end position="20"/>
    </location>
</feature>
<protein>
    <submittedName>
        <fullName evidence="3">Uncharacterized protein</fullName>
    </submittedName>
</protein>
<dbReference type="SUPFAM" id="SSF52540">
    <property type="entry name" value="P-loop containing nucleoside triphosphate hydrolases"/>
    <property type="match status" value="1"/>
</dbReference>
<dbReference type="Pfam" id="PF00071">
    <property type="entry name" value="Ras"/>
    <property type="match status" value="1"/>
</dbReference>